<feature type="compositionally biased region" description="Gly residues" evidence="1">
    <location>
        <begin position="539"/>
        <end position="549"/>
    </location>
</feature>
<proteinExistence type="predicted"/>
<name>A0A0G4FF71_9ALVE</name>
<feature type="compositionally biased region" description="Acidic residues" evidence="1">
    <location>
        <begin position="452"/>
        <end position="463"/>
    </location>
</feature>
<feature type="region of interest" description="Disordered" evidence="1">
    <location>
        <begin position="517"/>
        <end position="549"/>
    </location>
</feature>
<feature type="region of interest" description="Disordered" evidence="1">
    <location>
        <begin position="67"/>
        <end position="89"/>
    </location>
</feature>
<dbReference type="AlphaFoldDB" id="A0A0G4FF71"/>
<reference evidence="2" key="1">
    <citation type="submission" date="2014-11" db="EMBL/GenBank/DDBJ databases">
        <authorList>
            <person name="Otto D Thomas"/>
            <person name="Naeem Raeece"/>
        </authorList>
    </citation>
    <scope>NUCLEOTIDE SEQUENCE</scope>
</reference>
<dbReference type="EMBL" id="CDMZ01000310">
    <property type="protein sequence ID" value="CEM11513.1"/>
    <property type="molecule type" value="Genomic_DNA"/>
</dbReference>
<feature type="region of interest" description="Disordered" evidence="1">
    <location>
        <begin position="448"/>
        <end position="504"/>
    </location>
</feature>
<feature type="region of interest" description="Disordered" evidence="1">
    <location>
        <begin position="102"/>
        <end position="165"/>
    </location>
</feature>
<feature type="compositionally biased region" description="Low complexity" evidence="1">
    <location>
        <begin position="102"/>
        <end position="123"/>
    </location>
</feature>
<protein>
    <submittedName>
        <fullName evidence="2">Uncharacterized protein</fullName>
    </submittedName>
</protein>
<evidence type="ECO:0000313" key="2">
    <source>
        <dbReference type="EMBL" id="CEM11513.1"/>
    </source>
</evidence>
<feature type="region of interest" description="Disordered" evidence="1">
    <location>
        <begin position="207"/>
        <end position="233"/>
    </location>
</feature>
<gene>
    <name evidence="2" type="ORF">Cvel_16563</name>
</gene>
<dbReference type="VEuPathDB" id="CryptoDB:Cvel_16563"/>
<sequence length="549" mass="58952">MATPEEYAQSLNRLYFQSQPSAEDRNHWKLRLMNPATRIERPPQSPVRVAYTEKVLSVKEARKIFDRPDSALPETFSPSARDQRARTAADAAMVLALSSSSAPFGLSSSSSSAVPTAVPSSSHSPRDRGVSRLEPAAAAVERRGVKQTASIREGGEKGDRSQHEPVLKRSMSCLCLLEVPSQSSGHIRRPQAAVSTAVCLLRAAHRDLSPSQESKTAEPLGSSQSLRRSFSSPLPVSVNTDAAEGIAVSNHATVTSPAGAVDAPSSSEMPRVILPELTERTEKDGGWDQPMKENVVGDSREREEDQETQREQGGEEEGEGDSPSNDSEGDSDGPPTPFQSAPLPNSSVLADFSADYLNKQRKTPVASRGYFFSGGVPVFARGADVLLGTSATVITAPPSQVRIEEEYIKPPREGDRHNVPLPAWLRRTPSLEEAIERAQAAGATLAGATLALDEDSDSDMDSVDGDREREREMEETRSDPSGERMEVCQRGETTGEKRARMANRGWLERVGTSLMQGKLDLGLGGDRKGRRSPPPPGRGVRGAGGGATG</sequence>
<feature type="compositionally biased region" description="Basic and acidic residues" evidence="1">
    <location>
        <begin position="298"/>
        <end position="313"/>
    </location>
</feature>
<feature type="region of interest" description="Disordered" evidence="1">
    <location>
        <begin position="278"/>
        <end position="346"/>
    </location>
</feature>
<organism evidence="2">
    <name type="scientific">Chromera velia CCMP2878</name>
    <dbReference type="NCBI Taxonomy" id="1169474"/>
    <lineage>
        <taxon>Eukaryota</taxon>
        <taxon>Sar</taxon>
        <taxon>Alveolata</taxon>
        <taxon>Colpodellida</taxon>
        <taxon>Chromeraceae</taxon>
        <taxon>Chromera</taxon>
    </lineage>
</organism>
<evidence type="ECO:0000256" key="1">
    <source>
        <dbReference type="SAM" id="MobiDB-lite"/>
    </source>
</evidence>
<accession>A0A0G4FF71</accession>
<feature type="compositionally biased region" description="Low complexity" evidence="1">
    <location>
        <begin position="222"/>
        <end position="233"/>
    </location>
</feature>
<feature type="compositionally biased region" description="Basic and acidic residues" evidence="1">
    <location>
        <begin position="153"/>
        <end position="165"/>
    </location>
</feature>
<feature type="compositionally biased region" description="Basic and acidic residues" evidence="1">
    <location>
        <begin position="464"/>
        <end position="499"/>
    </location>
</feature>